<dbReference type="OrthoDB" id="1750432at2759"/>
<accession>A0A9Q3CD64</accession>
<dbReference type="InterPro" id="IPR043128">
    <property type="entry name" value="Rev_trsase/Diguanyl_cyclase"/>
</dbReference>
<dbReference type="Proteomes" id="UP000765509">
    <property type="component" value="Unassembled WGS sequence"/>
</dbReference>
<sequence length="161" mass="18735">MPFGMIKAPAHFQRMMDTIFQEDMLEVWMEVYIDVIIIYSETWQDHMQDIDRVLSKCTPINLKISLKKCNFGQQELLALEHKVTGLSLAVDQNKVAAVLQKPVPRNIKEMQSFLGFSSYYRNRIKNVSHITSSLYKLCSKDVVFEITKEEEMHMRGSNINS</sequence>
<comment type="caution">
    <text evidence="2">The sequence shown here is derived from an EMBL/GenBank/DDBJ whole genome shotgun (WGS) entry which is preliminary data.</text>
</comment>
<dbReference type="Pfam" id="PF00078">
    <property type="entry name" value="RVT_1"/>
    <property type="match status" value="1"/>
</dbReference>
<dbReference type="AlphaFoldDB" id="A0A9Q3CD64"/>
<protein>
    <recommendedName>
        <fullName evidence="1">Reverse transcriptase domain-containing protein</fullName>
    </recommendedName>
</protein>
<name>A0A9Q3CD64_9BASI</name>
<proteinExistence type="predicted"/>
<organism evidence="2 3">
    <name type="scientific">Austropuccinia psidii MF-1</name>
    <dbReference type="NCBI Taxonomy" id="1389203"/>
    <lineage>
        <taxon>Eukaryota</taxon>
        <taxon>Fungi</taxon>
        <taxon>Dikarya</taxon>
        <taxon>Basidiomycota</taxon>
        <taxon>Pucciniomycotina</taxon>
        <taxon>Pucciniomycetes</taxon>
        <taxon>Pucciniales</taxon>
        <taxon>Sphaerophragmiaceae</taxon>
        <taxon>Austropuccinia</taxon>
    </lineage>
</organism>
<dbReference type="PANTHER" id="PTHR33064">
    <property type="entry name" value="POL PROTEIN"/>
    <property type="match status" value="1"/>
</dbReference>
<feature type="domain" description="Reverse transcriptase" evidence="1">
    <location>
        <begin position="1"/>
        <end position="75"/>
    </location>
</feature>
<dbReference type="Gene3D" id="3.30.70.270">
    <property type="match status" value="2"/>
</dbReference>
<evidence type="ECO:0000313" key="3">
    <source>
        <dbReference type="Proteomes" id="UP000765509"/>
    </source>
</evidence>
<dbReference type="PANTHER" id="PTHR33064:SF37">
    <property type="entry name" value="RIBONUCLEASE H"/>
    <property type="match status" value="1"/>
</dbReference>
<dbReference type="InterPro" id="IPR043502">
    <property type="entry name" value="DNA/RNA_pol_sf"/>
</dbReference>
<dbReference type="InterPro" id="IPR000477">
    <property type="entry name" value="RT_dom"/>
</dbReference>
<gene>
    <name evidence="2" type="ORF">O181_020740</name>
</gene>
<evidence type="ECO:0000259" key="1">
    <source>
        <dbReference type="Pfam" id="PF00078"/>
    </source>
</evidence>
<reference evidence="2" key="1">
    <citation type="submission" date="2021-03" db="EMBL/GenBank/DDBJ databases">
        <title>Draft genome sequence of rust myrtle Austropuccinia psidii MF-1, a brazilian biotype.</title>
        <authorList>
            <person name="Quecine M.C."/>
            <person name="Pachon D.M.R."/>
            <person name="Bonatelli M.L."/>
            <person name="Correr F.H."/>
            <person name="Franceschini L.M."/>
            <person name="Leite T.F."/>
            <person name="Margarido G.R.A."/>
            <person name="Almeida C.A."/>
            <person name="Ferrarezi J.A."/>
            <person name="Labate C.A."/>
        </authorList>
    </citation>
    <scope>NUCLEOTIDE SEQUENCE</scope>
    <source>
        <strain evidence="2">MF-1</strain>
    </source>
</reference>
<keyword evidence="3" id="KW-1185">Reference proteome</keyword>
<dbReference type="EMBL" id="AVOT02006215">
    <property type="protein sequence ID" value="MBW0481025.1"/>
    <property type="molecule type" value="Genomic_DNA"/>
</dbReference>
<dbReference type="InterPro" id="IPR051320">
    <property type="entry name" value="Viral_Replic_Matur_Polypro"/>
</dbReference>
<evidence type="ECO:0000313" key="2">
    <source>
        <dbReference type="EMBL" id="MBW0481025.1"/>
    </source>
</evidence>
<dbReference type="CDD" id="cd01647">
    <property type="entry name" value="RT_LTR"/>
    <property type="match status" value="1"/>
</dbReference>
<dbReference type="SUPFAM" id="SSF56672">
    <property type="entry name" value="DNA/RNA polymerases"/>
    <property type="match status" value="1"/>
</dbReference>